<evidence type="ECO:0000259" key="8">
    <source>
        <dbReference type="PROSITE" id="PS50198"/>
    </source>
</evidence>
<evidence type="ECO:0000313" key="9">
    <source>
        <dbReference type="EMBL" id="MST95600.1"/>
    </source>
</evidence>
<dbReference type="PANTHER" id="PTHR47245:SF1">
    <property type="entry name" value="FOLDASE PROTEIN PRSA"/>
    <property type="match status" value="1"/>
</dbReference>
<keyword evidence="4 6" id="KW-0697">Rotamase</keyword>
<evidence type="ECO:0000256" key="6">
    <source>
        <dbReference type="PROSITE-ProRule" id="PRU00278"/>
    </source>
</evidence>
<keyword evidence="5 6" id="KW-0413">Isomerase</keyword>
<dbReference type="Gene3D" id="3.10.50.40">
    <property type="match status" value="1"/>
</dbReference>
<proteinExistence type="predicted"/>
<dbReference type="PROSITE" id="PS01096">
    <property type="entry name" value="PPIC_PPIASE_1"/>
    <property type="match status" value="1"/>
</dbReference>
<protein>
    <recommendedName>
        <fullName evidence="2">peptidylprolyl isomerase</fullName>
        <ecNumber evidence="2">5.2.1.8</ecNumber>
    </recommendedName>
</protein>
<evidence type="ECO:0000256" key="3">
    <source>
        <dbReference type="ARBA" id="ARBA00022729"/>
    </source>
</evidence>
<dbReference type="InterPro" id="IPR027304">
    <property type="entry name" value="Trigger_fact/SurA_dom_sf"/>
</dbReference>
<dbReference type="SUPFAM" id="SSF109998">
    <property type="entry name" value="Triger factor/SurA peptide-binding domain-like"/>
    <property type="match status" value="1"/>
</dbReference>
<keyword evidence="3 7" id="KW-0732">Signal</keyword>
<feature type="signal peptide" evidence="7">
    <location>
        <begin position="1"/>
        <end position="24"/>
    </location>
</feature>
<dbReference type="InterPro" id="IPR000297">
    <property type="entry name" value="PPIase_PpiC"/>
</dbReference>
<evidence type="ECO:0000313" key="10">
    <source>
        <dbReference type="Proteomes" id="UP000435649"/>
    </source>
</evidence>
<dbReference type="Gene3D" id="1.10.4030.10">
    <property type="entry name" value="Porin chaperone SurA, peptide-binding domain"/>
    <property type="match status" value="1"/>
</dbReference>
<feature type="domain" description="PpiC" evidence="8">
    <location>
        <begin position="222"/>
        <end position="324"/>
    </location>
</feature>
<dbReference type="Pfam" id="PF00639">
    <property type="entry name" value="Rotamase"/>
    <property type="match status" value="1"/>
</dbReference>
<dbReference type="PROSITE" id="PS50198">
    <property type="entry name" value="PPIC_PPIASE_2"/>
    <property type="match status" value="1"/>
</dbReference>
<dbReference type="GO" id="GO:0003755">
    <property type="term" value="F:peptidyl-prolyl cis-trans isomerase activity"/>
    <property type="evidence" value="ECO:0007669"/>
    <property type="project" value="UniProtKB-KW"/>
</dbReference>
<dbReference type="RefSeq" id="WP_154416686.1">
    <property type="nucleotide sequence ID" value="NZ_DBFCGB010000057.1"/>
</dbReference>
<sequence>MDNSRMMALLVAGSMICGGFAASAADEAKKAETAKPAEAAKAAETVKPAETKPEDLFAVVPAVVAEVKGEKITKDMLVAEVMKMFPNGKIPEGVTADNLKAALPGIVKQLVIQKIFETEMAKAGIKPSAEMVKEKIGEEFKKMDKQMLAMITQQLQMQNKTVDQYIDEMSKEPMAQQQIANQMYLEEKVLKNLKFDKTIPADAAKKYYDENAAQFKEEADKPDQIRASHILIAPDGKDDAADKKAQEKAAALLKQLKENPKLFEELAKENSTCPSSARGGSLGAFGKGQMVPEFEKATLALKPGEISAEPVKTQFGYHIIRRDALQTEGTTIPFEKVKGDIESFLKAQKDVEEKQQQQKAVMEFFQQLEKEYGVKYLIPMPEELGK</sequence>
<dbReference type="AlphaFoldDB" id="A0A844FWH3"/>
<gene>
    <name evidence="9" type="ORF">FYJ85_00870</name>
</gene>
<evidence type="ECO:0000256" key="5">
    <source>
        <dbReference type="ARBA" id="ARBA00023235"/>
    </source>
</evidence>
<evidence type="ECO:0000256" key="2">
    <source>
        <dbReference type="ARBA" id="ARBA00013194"/>
    </source>
</evidence>
<dbReference type="PANTHER" id="PTHR47245">
    <property type="entry name" value="PEPTIDYLPROLYL ISOMERASE"/>
    <property type="match status" value="1"/>
</dbReference>
<dbReference type="EC" id="5.2.1.8" evidence="2"/>
<organism evidence="9 10">
    <name type="scientific">Victivallis lenta</name>
    <dbReference type="NCBI Taxonomy" id="2606640"/>
    <lineage>
        <taxon>Bacteria</taxon>
        <taxon>Pseudomonadati</taxon>
        <taxon>Lentisphaerota</taxon>
        <taxon>Lentisphaeria</taxon>
        <taxon>Victivallales</taxon>
        <taxon>Victivallaceae</taxon>
        <taxon>Victivallis</taxon>
    </lineage>
</organism>
<evidence type="ECO:0000256" key="4">
    <source>
        <dbReference type="ARBA" id="ARBA00023110"/>
    </source>
</evidence>
<dbReference type="InterPro" id="IPR046357">
    <property type="entry name" value="PPIase_dom_sf"/>
</dbReference>
<dbReference type="EMBL" id="VUNS01000001">
    <property type="protein sequence ID" value="MST95600.1"/>
    <property type="molecule type" value="Genomic_DNA"/>
</dbReference>
<evidence type="ECO:0000256" key="7">
    <source>
        <dbReference type="SAM" id="SignalP"/>
    </source>
</evidence>
<accession>A0A844FWH3</accession>
<dbReference type="SUPFAM" id="SSF54534">
    <property type="entry name" value="FKBP-like"/>
    <property type="match status" value="1"/>
</dbReference>
<dbReference type="Proteomes" id="UP000435649">
    <property type="component" value="Unassembled WGS sequence"/>
</dbReference>
<dbReference type="InterPro" id="IPR050245">
    <property type="entry name" value="PrsA_foldase"/>
</dbReference>
<comment type="caution">
    <text evidence="9">The sequence shown here is derived from an EMBL/GenBank/DDBJ whole genome shotgun (WGS) entry which is preliminary data.</text>
</comment>
<dbReference type="InterPro" id="IPR023058">
    <property type="entry name" value="PPIase_PpiC_CS"/>
</dbReference>
<evidence type="ECO:0000256" key="1">
    <source>
        <dbReference type="ARBA" id="ARBA00000971"/>
    </source>
</evidence>
<keyword evidence="10" id="KW-1185">Reference proteome</keyword>
<reference evidence="9 10" key="1">
    <citation type="submission" date="2019-08" db="EMBL/GenBank/DDBJ databases">
        <title>In-depth cultivation of the pig gut microbiome towards novel bacterial diversity and tailored functional studies.</title>
        <authorList>
            <person name="Wylensek D."/>
            <person name="Hitch T.C.A."/>
            <person name="Clavel T."/>
        </authorList>
    </citation>
    <scope>NUCLEOTIDE SEQUENCE [LARGE SCALE GENOMIC DNA]</scope>
    <source>
        <strain evidence="9 10">BBE-744-WT-12</strain>
    </source>
</reference>
<feature type="chain" id="PRO_5032862019" description="peptidylprolyl isomerase" evidence="7">
    <location>
        <begin position="25"/>
        <end position="386"/>
    </location>
</feature>
<comment type="catalytic activity">
    <reaction evidence="1">
        <text>[protein]-peptidylproline (omega=180) = [protein]-peptidylproline (omega=0)</text>
        <dbReference type="Rhea" id="RHEA:16237"/>
        <dbReference type="Rhea" id="RHEA-COMP:10747"/>
        <dbReference type="Rhea" id="RHEA-COMP:10748"/>
        <dbReference type="ChEBI" id="CHEBI:83833"/>
        <dbReference type="ChEBI" id="CHEBI:83834"/>
        <dbReference type="EC" id="5.2.1.8"/>
    </reaction>
</comment>
<name>A0A844FWH3_9BACT</name>